<sequence>MNAEVAGQILVASSVIDRHRESRHLQIVGPSKGMAVEVKPVVIDGRDWAWRTTKWPAKVESEVEDRSLSYACGA</sequence>
<comment type="caution">
    <text evidence="1">The sequence shown here is derived from an EMBL/GenBank/DDBJ whole genome shotgun (WGS) entry which is preliminary data.</text>
</comment>
<evidence type="ECO:0000313" key="1">
    <source>
        <dbReference type="EMBL" id="KAK9949518.1"/>
    </source>
</evidence>
<gene>
    <name evidence="1" type="ORF">M0R45_005036</name>
</gene>
<dbReference type="AlphaFoldDB" id="A0AAW1YLG9"/>
<name>A0AAW1YLG9_RUBAR</name>
<evidence type="ECO:0000313" key="2">
    <source>
        <dbReference type="Proteomes" id="UP001457282"/>
    </source>
</evidence>
<reference evidence="1 2" key="1">
    <citation type="journal article" date="2023" name="G3 (Bethesda)">
        <title>A chromosome-length genome assembly and annotation of blackberry (Rubus argutus, cv. 'Hillquist').</title>
        <authorList>
            <person name="Bruna T."/>
            <person name="Aryal R."/>
            <person name="Dudchenko O."/>
            <person name="Sargent D.J."/>
            <person name="Mead D."/>
            <person name="Buti M."/>
            <person name="Cavallini A."/>
            <person name="Hytonen T."/>
            <person name="Andres J."/>
            <person name="Pham M."/>
            <person name="Weisz D."/>
            <person name="Mascagni F."/>
            <person name="Usai G."/>
            <person name="Natali L."/>
            <person name="Bassil N."/>
            <person name="Fernandez G.E."/>
            <person name="Lomsadze A."/>
            <person name="Armour M."/>
            <person name="Olukolu B."/>
            <person name="Poorten T."/>
            <person name="Britton C."/>
            <person name="Davik J."/>
            <person name="Ashrafi H."/>
            <person name="Aiden E.L."/>
            <person name="Borodovsky M."/>
            <person name="Worthington M."/>
        </authorList>
    </citation>
    <scope>NUCLEOTIDE SEQUENCE [LARGE SCALE GENOMIC DNA]</scope>
    <source>
        <strain evidence="1">PI 553951</strain>
    </source>
</reference>
<accession>A0AAW1YLG9</accession>
<proteinExistence type="predicted"/>
<dbReference type="Proteomes" id="UP001457282">
    <property type="component" value="Unassembled WGS sequence"/>
</dbReference>
<protein>
    <submittedName>
        <fullName evidence="1">Uncharacterized protein</fullName>
    </submittedName>
</protein>
<organism evidence="1 2">
    <name type="scientific">Rubus argutus</name>
    <name type="common">Southern blackberry</name>
    <dbReference type="NCBI Taxonomy" id="59490"/>
    <lineage>
        <taxon>Eukaryota</taxon>
        <taxon>Viridiplantae</taxon>
        <taxon>Streptophyta</taxon>
        <taxon>Embryophyta</taxon>
        <taxon>Tracheophyta</taxon>
        <taxon>Spermatophyta</taxon>
        <taxon>Magnoliopsida</taxon>
        <taxon>eudicotyledons</taxon>
        <taxon>Gunneridae</taxon>
        <taxon>Pentapetalae</taxon>
        <taxon>rosids</taxon>
        <taxon>fabids</taxon>
        <taxon>Rosales</taxon>
        <taxon>Rosaceae</taxon>
        <taxon>Rosoideae</taxon>
        <taxon>Rosoideae incertae sedis</taxon>
        <taxon>Rubus</taxon>
    </lineage>
</organism>
<dbReference type="EMBL" id="JBEDUW010000001">
    <property type="protein sequence ID" value="KAK9949518.1"/>
    <property type="molecule type" value="Genomic_DNA"/>
</dbReference>
<keyword evidence="2" id="KW-1185">Reference proteome</keyword>